<dbReference type="AlphaFoldDB" id="A0A5B7FX81"/>
<reference evidence="1 2" key="1">
    <citation type="submission" date="2019-05" db="EMBL/GenBank/DDBJ databases">
        <title>Another draft genome of Portunus trituberculatus and its Hox gene families provides insights of decapod evolution.</title>
        <authorList>
            <person name="Jeong J.-H."/>
            <person name="Song I."/>
            <person name="Kim S."/>
            <person name="Choi T."/>
            <person name="Kim D."/>
            <person name="Ryu S."/>
            <person name="Kim W."/>
        </authorList>
    </citation>
    <scope>NUCLEOTIDE SEQUENCE [LARGE SCALE GENOMIC DNA]</scope>
    <source>
        <tissue evidence="1">Muscle</tissue>
    </source>
</reference>
<evidence type="ECO:0000313" key="1">
    <source>
        <dbReference type="EMBL" id="MPC51212.1"/>
    </source>
</evidence>
<evidence type="ECO:0000313" key="2">
    <source>
        <dbReference type="Proteomes" id="UP000324222"/>
    </source>
</evidence>
<sequence length="95" mass="10572">MEGGRNNDRLFIVFVSDFMVFYDASIVKLHVRSVAWLARCCRRGVADDDIAHKPMRGSGVTLLQRRPSLGTVWQHAAAAQLCRNAASRRLGGENT</sequence>
<proteinExistence type="predicted"/>
<protein>
    <submittedName>
        <fullName evidence="1">Uncharacterized protein</fullName>
    </submittedName>
</protein>
<dbReference type="Proteomes" id="UP000324222">
    <property type="component" value="Unassembled WGS sequence"/>
</dbReference>
<organism evidence="1 2">
    <name type="scientific">Portunus trituberculatus</name>
    <name type="common">Swimming crab</name>
    <name type="synonym">Neptunus trituberculatus</name>
    <dbReference type="NCBI Taxonomy" id="210409"/>
    <lineage>
        <taxon>Eukaryota</taxon>
        <taxon>Metazoa</taxon>
        <taxon>Ecdysozoa</taxon>
        <taxon>Arthropoda</taxon>
        <taxon>Crustacea</taxon>
        <taxon>Multicrustacea</taxon>
        <taxon>Malacostraca</taxon>
        <taxon>Eumalacostraca</taxon>
        <taxon>Eucarida</taxon>
        <taxon>Decapoda</taxon>
        <taxon>Pleocyemata</taxon>
        <taxon>Brachyura</taxon>
        <taxon>Eubrachyura</taxon>
        <taxon>Portunoidea</taxon>
        <taxon>Portunidae</taxon>
        <taxon>Portuninae</taxon>
        <taxon>Portunus</taxon>
    </lineage>
</organism>
<keyword evidence="2" id="KW-1185">Reference proteome</keyword>
<gene>
    <name evidence="1" type="ORF">E2C01_045055</name>
</gene>
<dbReference type="EMBL" id="VSRR010010036">
    <property type="protein sequence ID" value="MPC51212.1"/>
    <property type="molecule type" value="Genomic_DNA"/>
</dbReference>
<comment type="caution">
    <text evidence="1">The sequence shown here is derived from an EMBL/GenBank/DDBJ whole genome shotgun (WGS) entry which is preliminary data.</text>
</comment>
<name>A0A5B7FX81_PORTR</name>
<accession>A0A5B7FX81</accession>